<dbReference type="InterPro" id="IPR043136">
    <property type="entry name" value="B30.2/SPRY_sf"/>
</dbReference>
<name>A0A3Q2ZE16_KRYMA</name>
<evidence type="ECO:0000259" key="1">
    <source>
        <dbReference type="PROSITE" id="PS50188"/>
    </source>
</evidence>
<dbReference type="PROSITE" id="PS50188">
    <property type="entry name" value="B302_SPRY"/>
    <property type="match status" value="2"/>
</dbReference>
<dbReference type="Pfam" id="PF00622">
    <property type="entry name" value="SPRY"/>
    <property type="match status" value="2"/>
</dbReference>
<dbReference type="SUPFAM" id="SSF49899">
    <property type="entry name" value="Concanavalin A-like lectins/glucanases"/>
    <property type="match status" value="2"/>
</dbReference>
<dbReference type="CDD" id="cd13733">
    <property type="entry name" value="SPRY_PRY_C-I_1"/>
    <property type="match status" value="2"/>
</dbReference>
<sequence>MEKLSRELWIVLQNLTQEEFNTFKWFLKQDNVLEGQTGVPPADLENTERCKTVDLMLGKYKASGAKRLTANILGEIGRRDLVERLKTFNQEPKEINSHYLSYEMEGIGEKMAELEKLREFAVDVTLDPDTAHPDLVLTGDGKQVHDTDETKDLPDTSKRFNKCASVLGKELLSGKFYFEVGVEGKTAWTVGVAKESVNRKGEIIVTPNKGFWTIWLRNKVYEAIDVPSVRLSLKSRLRKVGVFVDHGKGLVSFYNVETADLLYSYAGCSFSGKLLAYISPCGHKNGSNSAPMVITPVVHKINKAELRSVQQFAAEVTLDPDTAHPELILSADGKRVHHGDDRKDLPDDPNRFSDCVNVLGKQGFSSGRFYFEVQVKGKTDWTLGVSTESIERKGEIRLEPEGGFWTIYLRNGDEYEAFDKPIVSLPLRSHPQKVGVFVDYEEGLVSFYDAETADLLYSFTGCCFAEKLLPFFSPCSNVGGMNSAPLIISPVSLLD</sequence>
<evidence type="ECO:0000259" key="2">
    <source>
        <dbReference type="PROSITE" id="PS50824"/>
    </source>
</evidence>
<evidence type="ECO:0000313" key="4">
    <source>
        <dbReference type="Proteomes" id="UP000264800"/>
    </source>
</evidence>
<dbReference type="InterPro" id="IPR004020">
    <property type="entry name" value="DAPIN"/>
</dbReference>
<reference evidence="3" key="1">
    <citation type="submission" date="2025-05" db="UniProtKB">
        <authorList>
            <consortium name="Ensembl"/>
        </authorList>
    </citation>
    <scope>IDENTIFICATION</scope>
</reference>
<dbReference type="PROSITE" id="PS50824">
    <property type="entry name" value="DAPIN"/>
    <property type="match status" value="1"/>
</dbReference>
<organism evidence="3 4">
    <name type="scientific">Kryptolebias marmoratus</name>
    <name type="common">Mangrove killifish</name>
    <name type="synonym">Rivulus marmoratus</name>
    <dbReference type="NCBI Taxonomy" id="37003"/>
    <lineage>
        <taxon>Eukaryota</taxon>
        <taxon>Metazoa</taxon>
        <taxon>Chordata</taxon>
        <taxon>Craniata</taxon>
        <taxon>Vertebrata</taxon>
        <taxon>Euteleostomi</taxon>
        <taxon>Actinopterygii</taxon>
        <taxon>Neopterygii</taxon>
        <taxon>Teleostei</taxon>
        <taxon>Neoteleostei</taxon>
        <taxon>Acanthomorphata</taxon>
        <taxon>Ovalentaria</taxon>
        <taxon>Atherinomorphae</taxon>
        <taxon>Cyprinodontiformes</taxon>
        <taxon>Rivulidae</taxon>
        <taxon>Kryptolebias</taxon>
    </lineage>
</organism>
<dbReference type="Ensembl" id="ENSKMAT00000001850.1">
    <property type="protein sequence ID" value="ENSKMAP00000001804.1"/>
    <property type="gene ID" value="ENSKMAG00000001410.1"/>
</dbReference>
<dbReference type="FunFam" id="2.60.120.920:FF:000004">
    <property type="entry name" value="Butyrophilin subfamily 1 member A1"/>
    <property type="match status" value="2"/>
</dbReference>
<dbReference type="Pfam" id="PF02758">
    <property type="entry name" value="PYRIN"/>
    <property type="match status" value="1"/>
</dbReference>
<dbReference type="InterPro" id="IPR011029">
    <property type="entry name" value="DEATH-like_dom_sf"/>
</dbReference>
<accession>A0A3Q2ZE16</accession>
<dbReference type="SMART" id="SM01289">
    <property type="entry name" value="PYRIN"/>
    <property type="match status" value="1"/>
</dbReference>
<dbReference type="PRINTS" id="PR01407">
    <property type="entry name" value="BUTYPHLNCDUF"/>
</dbReference>
<dbReference type="InterPro" id="IPR006574">
    <property type="entry name" value="PRY"/>
</dbReference>
<dbReference type="SMART" id="SM00589">
    <property type="entry name" value="PRY"/>
    <property type="match status" value="2"/>
</dbReference>
<dbReference type="SMART" id="SM00449">
    <property type="entry name" value="SPRY"/>
    <property type="match status" value="2"/>
</dbReference>
<proteinExistence type="predicted"/>
<evidence type="ECO:0000313" key="3">
    <source>
        <dbReference type="Ensembl" id="ENSKMAP00000001788.1"/>
    </source>
</evidence>
<dbReference type="InterPro" id="IPR003877">
    <property type="entry name" value="SPRY_dom"/>
</dbReference>
<dbReference type="Ensembl" id="ENSKMAT00000001834.1">
    <property type="protein sequence ID" value="ENSKMAP00000001788.1"/>
    <property type="gene ID" value="ENSKMAG00000001410.1"/>
</dbReference>
<feature type="domain" description="B30.2/SPRY" evidence="1">
    <location>
        <begin position="104"/>
        <end position="297"/>
    </location>
</feature>
<dbReference type="InterPro" id="IPR001870">
    <property type="entry name" value="B30.2/SPRY"/>
</dbReference>
<dbReference type="Gene3D" id="2.60.120.920">
    <property type="match status" value="2"/>
</dbReference>
<dbReference type="AlphaFoldDB" id="A0A3Q2ZE16"/>
<protein>
    <recommendedName>
        <fullName evidence="5">B30.2/SPRY domain-containing protein</fullName>
    </recommendedName>
</protein>
<dbReference type="GeneTree" id="ENSGT01040000240400"/>
<dbReference type="InterPro" id="IPR013320">
    <property type="entry name" value="ConA-like_dom_sf"/>
</dbReference>
<keyword evidence="4" id="KW-1185">Reference proteome</keyword>
<dbReference type="PANTHER" id="PTHR24103">
    <property type="entry name" value="E3 UBIQUITIN-PROTEIN LIGASE TRIM"/>
    <property type="match status" value="1"/>
</dbReference>
<evidence type="ECO:0008006" key="5">
    <source>
        <dbReference type="Google" id="ProtNLM"/>
    </source>
</evidence>
<dbReference type="Gene3D" id="1.10.533.10">
    <property type="entry name" value="Death Domain, Fas"/>
    <property type="match status" value="1"/>
</dbReference>
<feature type="domain" description="B30.2/SPRY" evidence="1">
    <location>
        <begin position="296"/>
        <end position="493"/>
    </location>
</feature>
<dbReference type="InterPro" id="IPR003879">
    <property type="entry name" value="Butyrophylin_SPRY"/>
</dbReference>
<dbReference type="SUPFAM" id="SSF47986">
    <property type="entry name" value="DEATH domain"/>
    <property type="match status" value="1"/>
</dbReference>
<dbReference type="Pfam" id="PF13765">
    <property type="entry name" value="PRY"/>
    <property type="match status" value="2"/>
</dbReference>
<feature type="domain" description="Pyrin" evidence="2">
    <location>
        <begin position="1"/>
        <end position="91"/>
    </location>
</feature>
<dbReference type="Proteomes" id="UP000264800">
    <property type="component" value="Unplaced"/>
</dbReference>
<dbReference type="InterPro" id="IPR050143">
    <property type="entry name" value="TRIM/RBCC"/>
</dbReference>